<comment type="caution">
    <text evidence="2">The sequence shown here is derived from an EMBL/GenBank/DDBJ whole genome shotgun (WGS) entry which is preliminary data.</text>
</comment>
<organism evidence="2 3">
    <name type="scientific">Pontibacter fetidus</name>
    <dbReference type="NCBI Taxonomy" id="2700082"/>
    <lineage>
        <taxon>Bacteria</taxon>
        <taxon>Pseudomonadati</taxon>
        <taxon>Bacteroidota</taxon>
        <taxon>Cytophagia</taxon>
        <taxon>Cytophagales</taxon>
        <taxon>Hymenobacteraceae</taxon>
        <taxon>Pontibacter</taxon>
    </lineage>
</organism>
<feature type="transmembrane region" description="Helical" evidence="1">
    <location>
        <begin position="281"/>
        <end position="302"/>
    </location>
</feature>
<evidence type="ECO:0000313" key="3">
    <source>
        <dbReference type="Proteomes" id="UP000478546"/>
    </source>
</evidence>
<feature type="transmembrane region" description="Helical" evidence="1">
    <location>
        <begin position="159"/>
        <end position="179"/>
    </location>
</feature>
<feature type="transmembrane region" description="Helical" evidence="1">
    <location>
        <begin position="21"/>
        <end position="42"/>
    </location>
</feature>
<feature type="transmembrane region" description="Helical" evidence="1">
    <location>
        <begin position="323"/>
        <end position="344"/>
    </location>
</feature>
<evidence type="ECO:0000313" key="2">
    <source>
        <dbReference type="EMBL" id="NDK55238.1"/>
    </source>
</evidence>
<keyword evidence="1" id="KW-1133">Transmembrane helix</keyword>
<dbReference type="RefSeq" id="WP_162345300.1">
    <property type="nucleotide sequence ID" value="NZ_JAAEAA010000005.1"/>
</dbReference>
<dbReference type="EMBL" id="JAAEAA010000005">
    <property type="protein sequence ID" value="NDK55238.1"/>
    <property type="molecule type" value="Genomic_DNA"/>
</dbReference>
<name>A0A6B2GZG9_9BACT</name>
<dbReference type="Proteomes" id="UP000478546">
    <property type="component" value="Unassembled WGS sequence"/>
</dbReference>
<keyword evidence="1" id="KW-0812">Transmembrane</keyword>
<feature type="transmembrane region" description="Helical" evidence="1">
    <location>
        <begin position="416"/>
        <end position="433"/>
    </location>
</feature>
<feature type="transmembrane region" description="Helical" evidence="1">
    <location>
        <begin position="392"/>
        <end position="410"/>
    </location>
</feature>
<reference evidence="2 3" key="1">
    <citation type="submission" date="2020-01" db="EMBL/GenBank/DDBJ databases">
        <authorList>
            <person name="Kim M.K."/>
        </authorList>
    </citation>
    <scope>NUCLEOTIDE SEQUENCE [LARGE SCALE GENOMIC DNA]</scope>
    <source>
        <strain evidence="2 3">BT213</strain>
    </source>
</reference>
<dbReference type="AlphaFoldDB" id="A0A6B2GZG9"/>
<feature type="transmembrane region" description="Helical" evidence="1">
    <location>
        <begin position="248"/>
        <end position="269"/>
    </location>
</feature>
<protein>
    <submittedName>
        <fullName evidence="2">Uncharacterized protein</fullName>
    </submittedName>
</protein>
<evidence type="ECO:0000256" key="1">
    <source>
        <dbReference type="SAM" id="Phobius"/>
    </source>
</evidence>
<sequence>MDLILFSLRARLNGFFRQNKLQRVLLLGGGIVLSGFYGWLFSYLLEQAQHGGTTSVTEVIRYINLFVLGITVIRGFFPAYVPKLDLIPRLYPIKPLKRFWVELPVELFSPFNFVLVNFLFLLFILAPAYTFMHLLQSIMVLLTAHVTKRSLQVLVERKMRWLHLNFISAAVLGAAFVALQARLPMYDPANGWMELVVHLASLGAFLGANYFLELAAMEPKRKVVNYSHNKHRSLSWRLFKNSKQARQLLLFGLGLKLIILAADAAVYTAKGIHIYDKNLTIWIFFGPAIIYSYVFNNVWGFYKNLWLTVERTTGSAKDFFKSSLIPLRVPLLIDAALLAVYVALFNHEDAVFLVLMYAASVLVLTPLGILASFVSPKVVKGSMMSFSAKTSYLYNMLSLLLVGLLLLPLLHPLLYLLYPVLIAVSVFAMIAVLRESRRYKYDLFGKLFKVDA</sequence>
<keyword evidence="1" id="KW-0472">Membrane</keyword>
<feature type="transmembrane region" description="Helical" evidence="1">
    <location>
        <begin position="62"/>
        <end position="82"/>
    </location>
</feature>
<keyword evidence="3" id="KW-1185">Reference proteome</keyword>
<feature type="transmembrane region" description="Helical" evidence="1">
    <location>
        <begin position="350"/>
        <end position="371"/>
    </location>
</feature>
<feature type="transmembrane region" description="Helical" evidence="1">
    <location>
        <begin position="191"/>
        <end position="212"/>
    </location>
</feature>
<proteinExistence type="predicted"/>
<accession>A0A6B2GZG9</accession>
<gene>
    <name evidence="2" type="ORF">GWO68_04840</name>
</gene>